<comment type="catalytic activity">
    <reaction evidence="4">
        <text>an S-substituted glutathione + H2O = an S-substituted L-cysteinylglycine + L-glutamate</text>
        <dbReference type="Rhea" id="RHEA:59468"/>
        <dbReference type="ChEBI" id="CHEBI:15377"/>
        <dbReference type="ChEBI" id="CHEBI:29985"/>
        <dbReference type="ChEBI" id="CHEBI:90779"/>
        <dbReference type="ChEBI" id="CHEBI:143103"/>
        <dbReference type="EC" id="3.4.19.13"/>
    </reaction>
</comment>
<comment type="similarity">
    <text evidence="1">Belongs to the gamma-glutamyltransferase family.</text>
</comment>
<keyword evidence="4" id="KW-0012">Acyltransferase</keyword>
<comment type="catalytic activity">
    <reaction evidence="4">
        <text>glutathione + H2O = L-cysteinylglycine + L-glutamate</text>
        <dbReference type="Rhea" id="RHEA:28807"/>
        <dbReference type="ChEBI" id="CHEBI:15377"/>
        <dbReference type="ChEBI" id="CHEBI:29985"/>
        <dbReference type="ChEBI" id="CHEBI:57925"/>
        <dbReference type="ChEBI" id="CHEBI:61694"/>
        <dbReference type="EC" id="3.4.19.13"/>
    </reaction>
</comment>
<comment type="function">
    <text evidence="4">Cleaves the gamma-glutamyl peptide bond of glutathione and glutathione conjugates.</text>
</comment>
<sequence>MEALSVDQDPEESEAMVHRSGGFGFPSEFRNNRWKISLTKHRRLRWLAFAFLVLASVLAGMFICTATHRLDTDGDVERKKTWGVHNDYLGRPRLSVSARGAAAADTGTCSEIARNAMKDGGNAVDAAVAGAFCQGIVNPQSSGVGGGTIMVIRMADGRAQVVDAREVAPKNAYETMFPSTNHDDRPSVNGGLAIAVPLEMLGLREAWKRYGSAEWKKLVAPAAELAKGFKVHPLLSQMIKLSLPMLKQFPTLMKIYAPKGRAPEPGEECCRRPEFARFLRRVAEEGPEFMYQEKMAATLVKEINAAGGNFTVDDFLQAKPSIRKPLQTTINGLDFFGAPPPSAGVAVLSALHLLSYLKQPPITLGLQFYHYLVESMRHVFAMRLALGDPAFVPDANEIAKKMVDEEYMMSLFNTIKPDTTLPLADYGGEYNPIKLNGNGGYVPDDHGTSHMSILDADGNAVALTTTVNTGFGSKVVSPSTGIIFNSEMDDFSIPGKSNVYELAPSKPNFIRPGKKPLSSMSPTIVVNPRTGKVRAVVGASGGPRIITAVLQALSRHLFLGKPVVDSVFEPRLHDQLLPDRLGIEDWDLPWSDTQLNVSEPMRNYLAGLGHKLVPLGFESFSVCQMIAVVPETGLVEAVSDLRKDGAPSGY</sequence>
<dbReference type="PANTHER" id="PTHR11686">
    <property type="entry name" value="GAMMA GLUTAMYL TRANSPEPTIDASE"/>
    <property type="match status" value="1"/>
</dbReference>
<organism evidence="6">
    <name type="scientific">Picocystis salinarum</name>
    <dbReference type="NCBI Taxonomy" id="88271"/>
    <lineage>
        <taxon>Eukaryota</taxon>
        <taxon>Viridiplantae</taxon>
        <taxon>Chlorophyta</taxon>
        <taxon>Picocystophyceae</taxon>
        <taxon>Picocystales</taxon>
        <taxon>Picocystaceae</taxon>
        <taxon>Picocystis</taxon>
    </lineage>
</organism>
<reference evidence="6" key="1">
    <citation type="submission" date="2021-01" db="EMBL/GenBank/DDBJ databases">
        <authorList>
            <person name="Corre E."/>
            <person name="Pelletier E."/>
            <person name="Niang G."/>
            <person name="Scheremetjew M."/>
            <person name="Finn R."/>
            <person name="Kale V."/>
            <person name="Holt S."/>
            <person name="Cochrane G."/>
            <person name="Meng A."/>
            <person name="Brown T."/>
            <person name="Cohen L."/>
        </authorList>
    </citation>
    <scope>NUCLEOTIDE SEQUENCE</scope>
    <source>
        <strain evidence="6">CCMP1897</strain>
    </source>
</reference>
<accession>A0A7S3XCF6</accession>
<feature type="active site" description="Nucleophile" evidence="2">
    <location>
        <position position="448"/>
    </location>
</feature>
<comment type="pathway">
    <text evidence="4">Sulfur metabolism; glutathione metabolism.</text>
</comment>
<name>A0A7S3XCF6_9CHLO</name>
<feature type="transmembrane region" description="Helical" evidence="5">
    <location>
        <begin position="44"/>
        <end position="63"/>
    </location>
</feature>
<evidence type="ECO:0000256" key="1">
    <source>
        <dbReference type="ARBA" id="ARBA00009381"/>
    </source>
</evidence>
<evidence type="ECO:0000256" key="5">
    <source>
        <dbReference type="SAM" id="Phobius"/>
    </source>
</evidence>
<feature type="binding site" evidence="3">
    <location>
        <begin position="518"/>
        <end position="519"/>
    </location>
    <ligand>
        <name>L-glutamate</name>
        <dbReference type="ChEBI" id="CHEBI:29985"/>
    </ligand>
</feature>
<dbReference type="EC" id="3.4.19.13" evidence="4"/>
<dbReference type="InterPro" id="IPR029055">
    <property type="entry name" value="Ntn_hydrolases_N"/>
</dbReference>
<keyword evidence="5" id="KW-1133">Transmembrane helix</keyword>
<gene>
    <name evidence="6" type="ORF">PSAL00342_LOCUS1061</name>
</gene>
<feature type="binding site" evidence="3">
    <location>
        <position position="165"/>
    </location>
    <ligand>
        <name>L-glutamate</name>
        <dbReference type="ChEBI" id="CHEBI:29985"/>
    </ligand>
</feature>
<feature type="binding site" evidence="3">
    <location>
        <position position="542"/>
    </location>
    <ligand>
        <name>L-glutamate</name>
        <dbReference type="ChEBI" id="CHEBI:29985"/>
    </ligand>
</feature>
<feature type="binding site" evidence="3">
    <location>
        <begin position="466"/>
        <end position="468"/>
    </location>
    <ligand>
        <name>L-glutamate</name>
        <dbReference type="ChEBI" id="CHEBI:29985"/>
    </ligand>
</feature>
<dbReference type="EC" id="2.3.2.2" evidence="4"/>
<dbReference type="Gene3D" id="3.60.20.40">
    <property type="match status" value="1"/>
</dbReference>
<protein>
    <recommendedName>
        <fullName evidence="4">Glutathione hydrolase</fullName>
        <ecNumber evidence="4">2.3.2.2</ecNumber>
        <ecNumber evidence="4">3.4.19.13</ecNumber>
    </recommendedName>
    <alternativeName>
        <fullName evidence="4">Gamma-glutamyltransferase</fullName>
    </alternativeName>
    <alternativeName>
        <fullName evidence="4">Gamma-glutamyltranspeptidase</fullName>
    </alternativeName>
</protein>
<dbReference type="GO" id="GO:0036374">
    <property type="term" value="F:glutathione hydrolase activity"/>
    <property type="evidence" value="ECO:0007669"/>
    <property type="project" value="UniProtKB-UniRule"/>
</dbReference>
<evidence type="ECO:0000256" key="3">
    <source>
        <dbReference type="PIRSR" id="PIRSR600101-2"/>
    </source>
</evidence>
<dbReference type="GO" id="GO:0103068">
    <property type="term" value="F:leukotriene C4 gamma-glutamyl transferase activity"/>
    <property type="evidence" value="ECO:0007669"/>
    <property type="project" value="UniProtKB-EC"/>
</dbReference>
<keyword evidence="4" id="KW-0378">Hydrolase</keyword>
<dbReference type="Gene3D" id="1.10.246.130">
    <property type="match status" value="1"/>
</dbReference>
<dbReference type="Pfam" id="PF01019">
    <property type="entry name" value="G_glu_transpept"/>
    <property type="match status" value="1"/>
</dbReference>
<dbReference type="PRINTS" id="PR01210">
    <property type="entry name" value="GGTRANSPTASE"/>
</dbReference>
<dbReference type="PROSITE" id="PS00462">
    <property type="entry name" value="G_GLU_TRANSPEPTIDASE"/>
    <property type="match status" value="1"/>
</dbReference>
<dbReference type="EMBL" id="HBIS01001220">
    <property type="protein sequence ID" value="CAE0607244.1"/>
    <property type="molecule type" value="Transcribed_RNA"/>
</dbReference>
<dbReference type="FunFam" id="3.60.20.40:FF:000001">
    <property type="entry name" value="Gamma-glutamyltranspeptidase 1"/>
    <property type="match status" value="1"/>
</dbReference>
<keyword evidence="5" id="KW-0812">Transmembrane</keyword>
<feature type="binding site" evidence="3">
    <location>
        <position position="490"/>
    </location>
    <ligand>
        <name>L-glutamate</name>
        <dbReference type="ChEBI" id="CHEBI:29985"/>
    </ligand>
</feature>
<dbReference type="InterPro" id="IPR043138">
    <property type="entry name" value="GGT_lsub"/>
</dbReference>
<dbReference type="PANTHER" id="PTHR11686:SF9">
    <property type="entry name" value="RE13973P"/>
    <property type="match status" value="1"/>
</dbReference>
<keyword evidence="4" id="KW-0808">Transferase</keyword>
<proteinExistence type="inferred from homology"/>
<dbReference type="InterPro" id="IPR055262">
    <property type="entry name" value="GGT_CS"/>
</dbReference>
<evidence type="ECO:0000313" key="6">
    <source>
        <dbReference type="EMBL" id="CAE0607244.1"/>
    </source>
</evidence>
<comment type="catalytic activity">
    <reaction evidence="4">
        <text>an N-terminal (5-L-glutamyl)-[peptide] + an alpha-amino acid = 5-L-glutamyl amino acid + an N-terminal L-alpha-aminoacyl-[peptide]</text>
        <dbReference type="Rhea" id="RHEA:23904"/>
        <dbReference type="Rhea" id="RHEA-COMP:9780"/>
        <dbReference type="Rhea" id="RHEA-COMP:9795"/>
        <dbReference type="ChEBI" id="CHEBI:77644"/>
        <dbReference type="ChEBI" id="CHEBI:78597"/>
        <dbReference type="ChEBI" id="CHEBI:78599"/>
        <dbReference type="ChEBI" id="CHEBI:78608"/>
        <dbReference type="EC" id="2.3.2.2"/>
    </reaction>
</comment>
<dbReference type="GO" id="GO:0006751">
    <property type="term" value="P:glutathione catabolic process"/>
    <property type="evidence" value="ECO:0007669"/>
    <property type="project" value="UniProtKB-UniRule"/>
</dbReference>
<keyword evidence="5" id="KW-0472">Membrane</keyword>
<evidence type="ECO:0000256" key="2">
    <source>
        <dbReference type="PIRSR" id="PIRSR600101-1"/>
    </source>
</evidence>
<dbReference type="GO" id="GO:0005886">
    <property type="term" value="C:plasma membrane"/>
    <property type="evidence" value="ECO:0007669"/>
    <property type="project" value="TreeGrafter"/>
</dbReference>
<dbReference type="SUPFAM" id="SSF56235">
    <property type="entry name" value="N-terminal nucleophile aminohydrolases (Ntn hydrolases)"/>
    <property type="match status" value="1"/>
</dbReference>
<evidence type="ECO:0000256" key="4">
    <source>
        <dbReference type="RuleBase" id="RU368068"/>
    </source>
</evidence>
<dbReference type="AlphaFoldDB" id="A0A7S3XCF6"/>
<dbReference type="InterPro" id="IPR043137">
    <property type="entry name" value="GGT_ssub_C"/>
</dbReference>
<dbReference type="InterPro" id="IPR000101">
    <property type="entry name" value="GGT_peptidase"/>
</dbReference>
<dbReference type="UniPathway" id="UPA00204"/>